<dbReference type="SUPFAM" id="SSF52540">
    <property type="entry name" value="P-loop containing nucleoside triphosphate hydrolases"/>
    <property type="match status" value="2"/>
</dbReference>
<dbReference type="InterPro" id="IPR007209">
    <property type="entry name" value="RNaseL-inhib-like_metal-bd_dom"/>
</dbReference>
<dbReference type="GO" id="GO:0016887">
    <property type="term" value="F:ATP hydrolysis activity"/>
    <property type="evidence" value="ECO:0007669"/>
    <property type="project" value="InterPro"/>
</dbReference>
<organism evidence="5 6">
    <name type="scientific">Methermicoccus shengliensis</name>
    <dbReference type="NCBI Taxonomy" id="660064"/>
    <lineage>
        <taxon>Archaea</taxon>
        <taxon>Methanobacteriati</taxon>
        <taxon>Methanobacteriota</taxon>
        <taxon>Stenosarchaea group</taxon>
        <taxon>Methanomicrobia</taxon>
        <taxon>Methanosarcinales</taxon>
        <taxon>Methermicoccaceae</taxon>
        <taxon>Methermicoccus</taxon>
    </lineage>
</organism>
<dbReference type="InterPro" id="IPR017900">
    <property type="entry name" value="4Fe4S_Fe_S_CS"/>
</dbReference>
<dbReference type="PROSITE" id="PS50893">
    <property type="entry name" value="ABC_TRANSPORTER_2"/>
    <property type="match status" value="2"/>
</dbReference>
<dbReference type="InterPro" id="IPR013283">
    <property type="entry name" value="RLI1"/>
</dbReference>
<dbReference type="InterPro" id="IPR003593">
    <property type="entry name" value="AAA+_ATPase"/>
</dbReference>
<dbReference type="InterPro" id="IPR027417">
    <property type="entry name" value="P-loop_NTPase"/>
</dbReference>
<keyword evidence="1" id="KW-0547">Nucleotide-binding</keyword>
<name>A0A832VWZ4_9EURY</name>
<feature type="domain" description="ABC transporter" evidence="3">
    <location>
        <begin position="71"/>
        <end position="305"/>
    </location>
</feature>
<dbReference type="PRINTS" id="PR01868">
    <property type="entry name" value="ABCEFAMILY"/>
</dbReference>
<reference evidence="5" key="1">
    <citation type="journal article" date="2020" name="bioRxiv">
        <title>A rank-normalized archaeal taxonomy based on genome phylogeny resolves widespread incomplete and uneven classifications.</title>
        <authorList>
            <person name="Rinke C."/>
            <person name="Chuvochina M."/>
            <person name="Mussig A.J."/>
            <person name="Chaumeil P.-A."/>
            <person name="Waite D.W."/>
            <person name="Whitman W.B."/>
            <person name="Parks D.H."/>
            <person name="Hugenholtz P."/>
        </authorList>
    </citation>
    <scope>NUCLEOTIDE SEQUENCE</scope>
    <source>
        <strain evidence="5">UBA12518</strain>
    </source>
</reference>
<sequence>MRIAVINRDRCHPKKCGELCIRFCPRVRTGDEAIVLGEDGKPIISEELCVGCGICVNKCPFGAISVVGLPEQLEQPVHRYGQNGFALYGLPMPQQGRVVGLLGPNGTGKSTAVKILSGVIVPNLGKSSASWEELIGIYAGSTLQDYLRAVAQGEVRVAHKPQYLDAIPRVFSGKVRELLERTDERGVLDELTEELSLSPVLGRDIRELSGGELQRVAIAATMLKDAQFYFFDEISPYLDIYQRINAAKLIKRLSAHASVLVVEHDLAILDLLADVVHLAYGTPGVYGVITLPKSIRVGINQYLKGYLPEENIRIRPERIEFYAHAPAECIERPVLCTYGTLVKRYEGFTLTVSPGELRRGEVLGVLGKNGTGKSTFVRMLAGEVEPTEGQVELELDISYKPQYLRAEEYITVREYLHSLSDEVDTSLYRTEIVAPLQLEHLMDSYLPELSGGELQRVEIAACLSRRADLYLIDEPSAHLDVEQRMGALRAIRRFSERNEVTSLVVDHDIYLIDLLSERLLVFEGESGRWGRAMGPFDMRTGMNTFLRELDITFRRDEDTLRPRVNKAGSRLDREQKRVGEYYYRVAQ</sequence>
<proteinExistence type="predicted"/>
<dbReference type="InterPro" id="IPR003439">
    <property type="entry name" value="ABC_transporter-like_ATP-bd"/>
</dbReference>
<comment type="caution">
    <text evidence="5">The sequence shown here is derived from an EMBL/GenBank/DDBJ whole genome shotgun (WGS) entry which is preliminary data.</text>
</comment>
<dbReference type="PROSITE" id="PS00198">
    <property type="entry name" value="4FE4S_FER_1"/>
    <property type="match status" value="1"/>
</dbReference>
<dbReference type="GO" id="GO:0016491">
    <property type="term" value="F:oxidoreductase activity"/>
    <property type="evidence" value="ECO:0007669"/>
    <property type="project" value="UniProtKB-ARBA"/>
</dbReference>
<dbReference type="Pfam" id="PF00037">
    <property type="entry name" value="Fer4"/>
    <property type="match status" value="1"/>
</dbReference>
<dbReference type="Proteomes" id="UP000600363">
    <property type="component" value="Unassembled WGS sequence"/>
</dbReference>
<accession>A0A832VWZ4</accession>
<dbReference type="RefSeq" id="WP_042685569.1">
    <property type="nucleotide sequence ID" value="NZ_DUIH01000009.1"/>
</dbReference>
<dbReference type="InterPro" id="IPR017871">
    <property type="entry name" value="ABC_transporter-like_CS"/>
</dbReference>
<dbReference type="SMART" id="SM00382">
    <property type="entry name" value="AAA"/>
    <property type="match status" value="2"/>
</dbReference>
<keyword evidence="2" id="KW-0067">ATP-binding</keyword>
<dbReference type="Pfam" id="PF04068">
    <property type="entry name" value="Fer4_RLI"/>
    <property type="match status" value="1"/>
</dbReference>
<feature type="domain" description="ABC transporter" evidence="3">
    <location>
        <begin position="314"/>
        <end position="548"/>
    </location>
</feature>
<evidence type="ECO:0000313" key="6">
    <source>
        <dbReference type="Proteomes" id="UP000600363"/>
    </source>
</evidence>
<dbReference type="AlphaFoldDB" id="A0A832VWZ4"/>
<dbReference type="EMBL" id="DUIH01000009">
    <property type="protein sequence ID" value="HIH69303.1"/>
    <property type="molecule type" value="Genomic_DNA"/>
</dbReference>
<dbReference type="GO" id="GO:0005524">
    <property type="term" value="F:ATP binding"/>
    <property type="evidence" value="ECO:0007669"/>
    <property type="project" value="UniProtKB-KW"/>
</dbReference>
<evidence type="ECO:0000313" key="5">
    <source>
        <dbReference type="EMBL" id="HIH69303.1"/>
    </source>
</evidence>
<dbReference type="Gene3D" id="3.40.50.300">
    <property type="entry name" value="P-loop containing nucleotide triphosphate hydrolases"/>
    <property type="match status" value="2"/>
</dbReference>
<evidence type="ECO:0000259" key="4">
    <source>
        <dbReference type="PROSITE" id="PS51379"/>
    </source>
</evidence>
<dbReference type="PROSITE" id="PS00211">
    <property type="entry name" value="ABC_TRANSPORTER_1"/>
    <property type="match status" value="2"/>
</dbReference>
<evidence type="ECO:0000259" key="3">
    <source>
        <dbReference type="PROSITE" id="PS50893"/>
    </source>
</evidence>
<dbReference type="InterPro" id="IPR017896">
    <property type="entry name" value="4Fe4S_Fe-S-bd"/>
</dbReference>
<evidence type="ECO:0000256" key="2">
    <source>
        <dbReference type="ARBA" id="ARBA00022840"/>
    </source>
</evidence>
<dbReference type="PANTHER" id="PTHR19248">
    <property type="entry name" value="ATP-BINDING TRANSPORT PROTEIN-RELATED"/>
    <property type="match status" value="1"/>
</dbReference>
<dbReference type="FunFam" id="3.40.50.300:FF:001546">
    <property type="entry name" value="RNase L inhibitor homolog"/>
    <property type="match status" value="1"/>
</dbReference>
<dbReference type="PROSITE" id="PS51379">
    <property type="entry name" value="4FE4S_FER_2"/>
    <property type="match status" value="1"/>
</dbReference>
<protein>
    <submittedName>
        <fullName evidence="5">Ribosome biogenesis/translation initiation ATPase RLI</fullName>
    </submittedName>
</protein>
<evidence type="ECO:0000256" key="1">
    <source>
        <dbReference type="ARBA" id="ARBA00022741"/>
    </source>
</evidence>
<dbReference type="Pfam" id="PF00005">
    <property type="entry name" value="ABC_tran"/>
    <property type="match status" value="2"/>
</dbReference>
<gene>
    <name evidence="5" type="ORF">HA299_01580</name>
</gene>
<dbReference type="NCBIfam" id="NF009945">
    <property type="entry name" value="PRK13409.1"/>
    <property type="match status" value="1"/>
</dbReference>
<feature type="domain" description="4Fe-4S ferredoxin-type" evidence="4">
    <location>
        <begin position="40"/>
        <end position="69"/>
    </location>
</feature>
<dbReference type="SUPFAM" id="SSF54862">
    <property type="entry name" value="4Fe-4S ferredoxins"/>
    <property type="match status" value="1"/>
</dbReference>